<accession>A0A398CZR7</accession>
<evidence type="ECO:0000313" key="1">
    <source>
        <dbReference type="EMBL" id="RIE07060.1"/>
    </source>
</evidence>
<protein>
    <submittedName>
        <fullName evidence="1">Uncharacterized protein</fullName>
    </submittedName>
</protein>
<reference evidence="3 4" key="1">
    <citation type="submission" date="2018-09" db="EMBL/GenBank/DDBJ databases">
        <title>Discovery and Ecogenomic Context for Candidatus Cryosericales, a Global Caldiserica Order Active in Thawing Permafrost.</title>
        <authorList>
            <person name="Martinez M.A."/>
            <person name="Woodcroft B.J."/>
            <person name="Ignacio Espinoza J.C."/>
            <person name="Zayed A."/>
            <person name="Singleton C.M."/>
            <person name="Boyd J."/>
            <person name="Li Y.-F."/>
            <person name="Purvine S."/>
            <person name="Maughan H."/>
            <person name="Hodgkins S.B."/>
            <person name="Anderson D."/>
            <person name="Sederholm M."/>
            <person name="Temperton B."/>
            <person name="Saleska S.R."/>
            <person name="Tyson G.W."/>
            <person name="Rich V.I."/>
        </authorList>
    </citation>
    <scope>NUCLEOTIDE SEQUENCE [LARGE SCALE GENOMIC DNA]</scope>
    <source>
        <strain evidence="2 4">SMC5</strain>
        <strain evidence="1 3">SMC6</strain>
    </source>
</reference>
<proteinExistence type="predicted"/>
<dbReference type="EMBL" id="QXIT01000136">
    <property type="protein sequence ID" value="RIE07060.1"/>
    <property type="molecule type" value="Genomic_DNA"/>
</dbReference>
<comment type="caution">
    <text evidence="1">The sequence shown here is derived from an EMBL/GenBank/DDBJ whole genome shotgun (WGS) entry which is preliminary data.</text>
</comment>
<name>A0A398CXT6_9BACT</name>
<accession>A0A398CXT6</accession>
<evidence type="ECO:0000313" key="3">
    <source>
        <dbReference type="Proteomes" id="UP000266260"/>
    </source>
</evidence>
<dbReference type="Proteomes" id="UP000266489">
    <property type="component" value="Unassembled WGS sequence"/>
</dbReference>
<keyword evidence="3" id="KW-1185">Reference proteome</keyword>
<evidence type="ECO:0000313" key="2">
    <source>
        <dbReference type="EMBL" id="RIE08043.1"/>
    </source>
</evidence>
<gene>
    <name evidence="2" type="ORF">SMC5_08675</name>
    <name evidence="1" type="ORF">SMC6_07740</name>
</gene>
<evidence type="ECO:0000313" key="4">
    <source>
        <dbReference type="Proteomes" id="UP000266489"/>
    </source>
</evidence>
<sequence>MIRRTLGIVWPLLSGKDQCWSDAMVVNGWIHLTVSSGERIHSTPQSFLTESGWWTTLTGTTVLPRQVLTDVLHVQHFSREFLHIVALISYLASLRVPRVLFSGRVLIQVVGGLA</sequence>
<dbReference type="EMBL" id="QXIU01000211">
    <property type="protein sequence ID" value="RIE08043.1"/>
    <property type="molecule type" value="Genomic_DNA"/>
</dbReference>
<dbReference type="Proteomes" id="UP000266260">
    <property type="component" value="Unassembled WGS sequence"/>
</dbReference>
<organism evidence="1 3">
    <name type="scientific">Candidatus Cryosericum odellii</name>
    <dbReference type="NCBI Taxonomy" id="2290917"/>
    <lineage>
        <taxon>Bacteria</taxon>
        <taxon>Pseudomonadati</taxon>
        <taxon>Caldisericota/Cryosericota group</taxon>
        <taxon>Candidatus Cryosericota</taxon>
        <taxon>Candidatus Cryosericia</taxon>
        <taxon>Candidatus Cryosericales</taxon>
        <taxon>Candidatus Cryosericaceae</taxon>
        <taxon>Candidatus Cryosericum</taxon>
    </lineage>
</organism>
<dbReference type="AlphaFoldDB" id="A0A398CXT6"/>